<evidence type="ECO:0000313" key="1">
    <source>
        <dbReference type="EMBL" id="POF29593.1"/>
    </source>
</evidence>
<evidence type="ECO:0000313" key="2">
    <source>
        <dbReference type="Proteomes" id="UP000236959"/>
    </source>
</evidence>
<organism evidence="1 2">
    <name type="scientific">Roseibium marinum</name>
    <dbReference type="NCBI Taxonomy" id="281252"/>
    <lineage>
        <taxon>Bacteria</taxon>
        <taxon>Pseudomonadati</taxon>
        <taxon>Pseudomonadota</taxon>
        <taxon>Alphaproteobacteria</taxon>
        <taxon>Hyphomicrobiales</taxon>
        <taxon>Stappiaceae</taxon>
        <taxon>Roseibium</taxon>
    </lineage>
</organism>
<dbReference type="RefSeq" id="WP_146048585.1">
    <property type="nucleotide sequence ID" value="NZ_PPCN01000008.1"/>
</dbReference>
<reference evidence="1 2" key="1">
    <citation type="submission" date="2018-01" db="EMBL/GenBank/DDBJ databases">
        <title>Genomic Encyclopedia of Archaeal and Bacterial Type Strains, Phase II (KMG-II): from individual species to whole genera.</title>
        <authorList>
            <person name="Goeker M."/>
        </authorList>
    </citation>
    <scope>NUCLEOTIDE SEQUENCE [LARGE SCALE GENOMIC DNA]</scope>
    <source>
        <strain evidence="1 2">DSM 17023</strain>
    </source>
</reference>
<proteinExistence type="predicted"/>
<dbReference type="Proteomes" id="UP000236959">
    <property type="component" value="Unassembled WGS sequence"/>
</dbReference>
<name>A0A2S3UPX5_9HYPH</name>
<accession>A0A2S3UPX5</accession>
<sequence>MKGTDWKWRPGVSVGPVKFGVSLQDYQADFDVALIEPEGTDATGWGEYEFGGEDKTVWTEEGKIVGVRCDDFFGYKGKNLIGMSEAEFIEHMGRDPDEIGTSVEYEDGSIQTPFEYEDLALEVWSEDGKIVCASATEIVND</sequence>
<gene>
    <name evidence="1" type="ORF">CLV41_10816</name>
</gene>
<keyword evidence="2" id="KW-1185">Reference proteome</keyword>
<protein>
    <submittedName>
        <fullName evidence="1">Uncharacterized protein</fullName>
    </submittedName>
</protein>
<dbReference type="AlphaFoldDB" id="A0A2S3UPX5"/>
<dbReference type="EMBL" id="PPCN01000008">
    <property type="protein sequence ID" value="POF29593.1"/>
    <property type="molecule type" value="Genomic_DNA"/>
</dbReference>
<dbReference type="OrthoDB" id="8605575at2"/>
<comment type="caution">
    <text evidence="1">The sequence shown here is derived from an EMBL/GenBank/DDBJ whole genome shotgun (WGS) entry which is preliminary data.</text>
</comment>